<keyword evidence="2" id="KW-1185">Reference proteome</keyword>
<evidence type="ECO:0000313" key="2">
    <source>
        <dbReference type="Proteomes" id="UP000709295"/>
    </source>
</evidence>
<dbReference type="AlphaFoldDB" id="A0A8J5J8J3"/>
<accession>A0A8J5J8J3</accession>
<comment type="caution">
    <text evidence="1">The sequence shown here is derived from an EMBL/GenBank/DDBJ whole genome shotgun (WGS) entry which is preliminary data.</text>
</comment>
<protein>
    <submittedName>
        <fullName evidence="1">Uncharacterized protein</fullName>
    </submittedName>
</protein>
<name>A0A8J5J8J3_9STRA</name>
<gene>
    <name evidence="1" type="ORF">JG688_00006890</name>
</gene>
<organism evidence="1 2">
    <name type="scientific">Phytophthora aleatoria</name>
    <dbReference type="NCBI Taxonomy" id="2496075"/>
    <lineage>
        <taxon>Eukaryota</taxon>
        <taxon>Sar</taxon>
        <taxon>Stramenopiles</taxon>
        <taxon>Oomycota</taxon>
        <taxon>Peronosporomycetes</taxon>
        <taxon>Peronosporales</taxon>
        <taxon>Peronosporaceae</taxon>
        <taxon>Phytophthora</taxon>
    </lineage>
</organism>
<dbReference type="EMBL" id="JAENGY010000312">
    <property type="protein sequence ID" value="KAG6966163.1"/>
    <property type="molecule type" value="Genomic_DNA"/>
</dbReference>
<sequence>ETTANVASSSFLFGNPNDDDRVVRRFLADTIQHSEFKTLKAGKLGTPSFRNGAATYATRSGVSKDFVNRRGRWRTRKGMDDVYIDNTQPYPDAYTASV</sequence>
<proteinExistence type="predicted"/>
<feature type="non-terminal residue" evidence="1">
    <location>
        <position position="1"/>
    </location>
</feature>
<evidence type="ECO:0000313" key="1">
    <source>
        <dbReference type="EMBL" id="KAG6966163.1"/>
    </source>
</evidence>
<dbReference type="Proteomes" id="UP000709295">
    <property type="component" value="Unassembled WGS sequence"/>
</dbReference>
<reference evidence="1" key="1">
    <citation type="submission" date="2021-01" db="EMBL/GenBank/DDBJ databases">
        <title>Phytophthora aleatoria, a newly-described species from Pinus radiata is distinct from Phytophthora cactorum isolates based on comparative genomics.</title>
        <authorList>
            <person name="Mcdougal R."/>
            <person name="Panda P."/>
            <person name="Williams N."/>
            <person name="Studholme D.J."/>
        </authorList>
    </citation>
    <scope>NUCLEOTIDE SEQUENCE</scope>
    <source>
        <strain evidence="1">NZFS 4037</strain>
    </source>
</reference>